<feature type="domain" description="DUF3502" evidence="1">
    <location>
        <begin position="450"/>
        <end position="519"/>
    </location>
</feature>
<name>A0A173ZZ74_9CLOT</name>
<proteinExistence type="predicted"/>
<sequence length="522" mass="58192">MSYEGDFKMIRRSIKKLAAIGLSVLMLSSFMVGCGSKGSDDKSVASNSSELKEVKLKMYLIGDKPADFDEVYAKVNEKMKEEINATLEVNFIPWSDMTTKYQLLFQSGEDFDLIFTAAGWGYYSQVATKNGFLELTDDLLKEYAPQIYANEPADAWNQAKIDGKVYMVPNDRNEYGTNVFAYRGDLASKYGFESITSYDELEAFMDAVAQGESGNGIKVMANGGGQNLQWPYMIERYGFSTVSGAPTPSIGYDVNDTSGEVFAFVDTPEYMEYVTKMKEFADKGYWAADSISSQATRDEDFVAGKTAIMTWNLSTVANRTVEMNAANPDWNATLLDLSEGVNRVVQPYTNNGIAINANSKNPERALMAIELLRYDEEINNLTWYGIEGEHWENSAEGEYTSLEGSDAFPAGEVCPWGWYTTKFARTSSTEPEIVQETITKWSDNYTVSNPLAAFSFDDSNVKNEMAAVGNVITQYGVPLDLGMVDDVEAGVKEFREKLTQAGFDKILEECQRQATEFVKSYN</sequence>
<dbReference type="SUPFAM" id="SSF53850">
    <property type="entry name" value="Periplasmic binding protein-like II"/>
    <property type="match status" value="1"/>
</dbReference>
<dbReference type="InterPro" id="IPR022627">
    <property type="entry name" value="DUF3502"/>
</dbReference>
<evidence type="ECO:0000313" key="3">
    <source>
        <dbReference type="Proteomes" id="UP000095558"/>
    </source>
</evidence>
<dbReference type="Gene3D" id="3.40.190.10">
    <property type="entry name" value="Periplasmic binding protein-like II"/>
    <property type="match status" value="2"/>
</dbReference>
<organism evidence="2 3">
    <name type="scientific">Clostridium disporicum</name>
    <dbReference type="NCBI Taxonomy" id="84024"/>
    <lineage>
        <taxon>Bacteria</taxon>
        <taxon>Bacillati</taxon>
        <taxon>Bacillota</taxon>
        <taxon>Clostridia</taxon>
        <taxon>Eubacteriales</taxon>
        <taxon>Clostridiaceae</taxon>
        <taxon>Clostridium</taxon>
    </lineage>
</organism>
<dbReference type="Pfam" id="PF12010">
    <property type="entry name" value="DUF3502"/>
    <property type="match status" value="1"/>
</dbReference>
<evidence type="ECO:0000259" key="1">
    <source>
        <dbReference type="Pfam" id="PF12010"/>
    </source>
</evidence>
<accession>A0A173ZZ74</accession>
<dbReference type="InterPro" id="IPR050490">
    <property type="entry name" value="Bact_solute-bd_prot1"/>
</dbReference>
<dbReference type="PANTHER" id="PTHR43649">
    <property type="entry name" value="ARABINOSE-BINDING PROTEIN-RELATED"/>
    <property type="match status" value="1"/>
</dbReference>
<reference evidence="2 3" key="1">
    <citation type="submission" date="2015-09" db="EMBL/GenBank/DDBJ databases">
        <authorList>
            <consortium name="Pathogen Informatics"/>
        </authorList>
    </citation>
    <scope>NUCLEOTIDE SEQUENCE [LARGE SCALE GENOMIC DNA]</scope>
    <source>
        <strain evidence="2 3">2789STDY5834855</strain>
    </source>
</reference>
<dbReference type="AlphaFoldDB" id="A0A173ZZ74"/>
<dbReference type="InterPro" id="IPR006059">
    <property type="entry name" value="SBP"/>
</dbReference>
<protein>
    <submittedName>
        <fullName evidence="2">Putative liporotein</fullName>
    </submittedName>
</protein>
<dbReference type="EMBL" id="CYZV01000006">
    <property type="protein sequence ID" value="CUN80458.1"/>
    <property type="molecule type" value="Genomic_DNA"/>
</dbReference>
<dbReference type="Pfam" id="PF01547">
    <property type="entry name" value="SBP_bac_1"/>
    <property type="match status" value="1"/>
</dbReference>
<gene>
    <name evidence="2" type="ORF">ERS852470_00759</name>
</gene>
<dbReference type="PANTHER" id="PTHR43649:SF17">
    <property type="entry name" value="ABC TRANSPORTER SOLUTE BINDING PROTEIN-SUGAR TRANSPORT"/>
    <property type="match status" value="1"/>
</dbReference>
<dbReference type="Proteomes" id="UP000095558">
    <property type="component" value="Unassembled WGS sequence"/>
</dbReference>
<evidence type="ECO:0000313" key="2">
    <source>
        <dbReference type="EMBL" id="CUN80458.1"/>
    </source>
</evidence>